<sequence length="493" mass="56212">WNKLPLAVQTTESLAGSNLWDVPTSHLHPSTNFSSKLFWEPQCQTQLRHLQDRTRITATIPPRLDGHWVSSRCEVRAGPEFLTRSYIFYPTRLFKAFQHYYCDSNCHVPAYSLIIQGKLRLRQASWITHGATEAEHNLQKVTLVIHNQWAAHRLETRLPSSCLRLGSGVQLVPSKLYELFNAKAKRDCLGALHFSMMELDLLRLEIQYHPLHQPSKELFLGDVHTDQNQRAHYRPTGYQQPLQNTMHHIHPCPVCALMYQSSEQSPPILPPSWSIPLNLNGHWISQRCEARPAVLFLTRLFVFNEEHHTWEGTYHHYSDPMCNHRTFTLVASGHYARMEPSSKVQGATELVFKVIRAKVTMFEQTMLQMLNSSEEGSCGQAGGWEPGAEQDITWTAGCGMLGILLPHKEYELFKMEKDHKNRSLLLIGERPTDGSSPDRPVKRPTSFQTPMVQCSPDTAVPQHYSSRSDVSTGPEVSSAIIHHSVFSIFLIVN</sequence>
<keyword evidence="3" id="KW-0732">Signal</keyword>
<evidence type="ECO:0000259" key="7">
    <source>
        <dbReference type="SMART" id="SM01352"/>
    </source>
</evidence>
<feature type="compositionally biased region" description="Polar residues" evidence="6">
    <location>
        <begin position="445"/>
        <end position="456"/>
    </location>
</feature>
<protein>
    <recommendedName>
        <fullName evidence="7">APCDD1 domain-containing protein</fullName>
    </recommendedName>
</protein>
<reference evidence="9" key="1">
    <citation type="journal article" date="2014" name="Science">
        <title>Nonhuman genetics. Genomic basis for the convergent evolution of electric organs.</title>
        <authorList>
            <person name="Gallant J.R."/>
            <person name="Traeger L.L."/>
            <person name="Volkening J.D."/>
            <person name="Moffett H."/>
            <person name="Chen P.H."/>
            <person name="Novina C.D."/>
            <person name="Phillips G.N.Jr."/>
            <person name="Anand R."/>
            <person name="Wells G.B."/>
            <person name="Pinch M."/>
            <person name="Guth R."/>
            <person name="Unguez G.A."/>
            <person name="Albert J.S."/>
            <person name="Zakon H.H."/>
            <person name="Samanta M.P."/>
            <person name="Sussman M.R."/>
        </authorList>
    </citation>
    <scope>NUCLEOTIDE SEQUENCE [LARGE SCALE GENOMIC DNA]</scope>
</reference>
<reference evidence="8" key="3">
    <citation type="submission" date="2020-05" db="EMBL/GenBank/DDBJ databases">
        <title>Electrophorus electricus (electric eel) genome, fEleEle1, primary haplotype.</title>
        <authorList>
            <person name="Myers G."/>
            <person name="Meyer A."/>
            <person name="Fedrigo O."/>
            <person name="Formenti G."/>
            <person name="Rhie A."/>
            <person name="Tracey A."/>
            <person name="Sims Y."/>
            <person name="Jarvis E.D."/>
        </authorList>
    </citation>
    <scope>NUCLEOTIDE SEQUENCE [LARGE SCALE GENOMIC DNA]</scope>
</reference>
<keyword evidence="2" id="KW-0812">Transmembrane</keyword>
<dbReference type="GO" id="GO:0030178">
    <property type="term" value="P:negative regulation of Wnt signaling pathway"/>
    <property type="evidence" value="ECO:0007669"/>
    <property type="project" value="InterPro"/>
</dbReference>
<comment type="subcellular location">
    <subcellularLocation>
        <location evidence="1">Membrane</location>
        <topology evidence="1">Single-pass membrane protein</topology>
    </subcellularLocation>
</comment>
<evidence type="ECO:0000256" key="1">
    <source>
        <dbReference type="ARBA" id="ARBA00004167"/>
    </source>
</evidence>
<dbReference type="PANTHER" id="PTHR31021:SF3">
    <property type="entry name" value="PROTEIN APCDD1-LIKE"/>
    <property type="match status" value="1"/>
</dbReference>
<dbReference type="STRING" id="8005.ENSEEEP00000037371"/>
<dbReference type="Pfam" id="PF14921">
    <property type="entry name" value="APCDDC"/>
    <property type="match status" value="2"/>
</dbReference>
<feature type="domain" description="APCDD1" evidence="7">
    <location>
        <begin position="272"/>
        <end position="478"/>
    </location>
</feature>
<dbReference type="SMART" id="SM01352">
    <property type="entry name" value="APCDDC"/>
    <property type="match status" value="2"/>
</dbReference>
<dbReference type="GO" id="GO:0005886">
    <property type="term" value="C:plasma membrane"/>
    <property type="evidence" value="ECO:0007669"/>
    <property type="project" value="InterPro"/>
</dbReference>
<dbReference type="GeneTree" id="ENSGT00640000091492"/>
<proteinExistence type="predicted"/>
<evidence type="ECO:0000256" key="3">
    <source>
        <dbReference type="ARBA" id="ARBA00022729"/>
    </source>
</evidence>
<feature type="region of interest" description="Disordered" evidence="6">
    <location>
        <begin position="428"/>
        <end position="472"/>
    </location>
</feature>
<evidence type="ECO:0000313" key="9">
    <source>
        <dbReference type="Proteomes" id="UP000314983"/>
    </source>
</evidence>
<dbReference type="GO" id="GO:0017147">
    <property type="term" value="F:Wnt-protein binding"/>
    <property type="evidence" value="ECO:0007669"/>
    <property type="project" value="InterPro"/>
</dbReference>
<keyword evidence="9" id="KW-1185">Reference proteome</keyword>
<dbReference type="Ensembl" id="ENSEEET00000037807.2">
    <property type="protein sequence ID" value="ENSEEEP00000037371.2"/>
    <property type="gene ID" value="ENSEEEG00000017765.2"/>
</dbReference>
<evidence type="ECO:0000256" key="6">
    <source>
        <dbReference type="SAM" id="MobiDB-lite"/>
    </source>
</evidence>
<evidence type="ECO:0000256" key="5">
    <source>
        <dbReference type="ARBA" id="ARBA00023180"/>
    </source>
</evidence>
<dbReference type="InterPro" id="IPR029405">
    <property type="entry name" value="APCDD1_dom"/>
</dbReference>
<dbReference type="InterPro" id="IPR042425">
    <property type="entry name" value="APCDD1"/>
</dbReference>
<organism evidence="8 9">
    <name type="scientific">Electrophorus electricus</name>
    <name type="common">Electric eel</name>
    <name type="synonym">Gymnotus electricus</name>
    <dbReference type="NCBI Taxonomy" id="8005"/>
    <lineage>
        <taxon>Eukaryota</taxon>
        <taxon>Metazoa</taxon>
        <taxon>Chordata</taxon>
        <taxon>Craniata</taxon>
        <taxon>Vertebrata</taxon>
        <taxon>Euteleostomi</taxon>
        <taxon>Actinopterygii</taxon>
        <taxon>Neopterygii</taxon>
        <taxon>Teleostei</taxon>
        <taxon>Ostariophysi</taxon>
        <taxon>Gymnotiformes</taxon>
        <taxon>Gymnotoidei</taxon>
        <taxon>Gymnotidae</taxon>
        <taxon>Electrophorus</taxon>
    </lineage>
</organism>
<accession>A0A4W4GLR2</accession>
<keyword evidence="4" id="KW-0472">Membrane</keyword>
<dbReference type="AlphaFoldDB" id="A0A4W4GLR2"/>
<dbReference type="PANTHER" id="PTHR31021">
    <property type="entry name" value="ADENOMATOSIS POLYPOSIS COLI DOWN-REGULATED 1"/>
    <property type="match status" value="1"/>
</dbReference>
<dbReference type="Proteomes" id="UP000314983">
    <property type="component" value="Chromosome 3"/>
</dbReference>
<evidence type="ECO:0000256" key="2">
    <source>
        <dbReference type="ARBA" id="ARBA00022692"/>
    </source>
</evidence>
<feature type="compositionally biased region" description="Polar residues" evidence="6">
    <location>
        <begin position="463"/>
        <end position="472"/>
    </location>
</feature>
<reference evidence="8" key="4">
    <citation type="submission" date="2025-08" db="UniProtKB">
        <authorList>
            <consortium name="Ensembl"/>
        </authorList>
    </citation>
    <scope>IDENTIFICATION</scope>
</reference>
<dbReference type="OMA" id="RTWEGYY"/>
<evidence type="ECO:0000256" key="4">
    <source>
        <dbReference type="ARBA" id="ARBA00023136"/>
    </source>
</evidence>
<feature type="domain" description="APCDD1" evidence="7">
    <location>
        <begin position="42"/>
        <end position="271"/>
    </location>
</feature>
<reference evidence="8" key="5">
    <citation type="submission" date="2025-09" db="UniProtKB">
        <authorList>
            <consortium name="Ensembl"/>
        </authorList>
    </citation>
    <scope>IDENTIFICATION</scope>
</reference>
<reference evidence="9" key="2">
    <citation type="journal article" date="2017" name="Sci. Adv.">
        <title>A tail of two voltages: Proteomic comparison of the three electric organs of the electric eel.</title>
        <authorList>
            <person name="Traeger L.L."/>
            <person name="Sabat G."/>
            <person name="Barrett-Wilt G.A."/>
            <person name="Wells G.B."/>
            <person name="Sussman M.R."/>
        </authorList>
    </citation>
    <scope>NUCLEOTIDE SEQUENCE [LARGE SCALE GENOMIC DNA]</scope>
</reference>
<evidence type="ECO:0000313" key="8">
    <source>
        <dbReference type="Ensembl" id="ENSEEEP00000037371.2"/>
    </source>
</evidence>
<gene>
    <name evidence="8" type="primary">APCDD1L</name>
</gene>
<name>A0A4W4GLR2_ELEEL</name>
<keyword evidence="5" id="KW-0325">Glycoprotein</keyword>